<accession>A0A1E1KR43</accession>
<organism evidence="1 2">
    <name type="scientific">Rhynchosporium graminicola</name>
    <dbReference type="NCBI Taxonomy" id="2792576"/>
    <lineage>
        <taxon>Eukaryota</taxon>
        <taxon>Fungi</taxon>
        <taxon>Dikarya</taxon>
        <taxon>Ascomycota</taxon>
        <taxon>Pezizomycotina</taxon>
        <taxon>Leotiomycetes</taxon>
        <taxon>Helotiales</taxon>
        <taxon>Ploettnerulaceae</taxon>
        <taxon>Rhynchosporium</taxon>
    </lineage>
</organism>
<proteinExistence type="predicted"/>
<evidence type="ECO:0000313" key="2">
    <source>
        <dbReference type="Proteomes" id="UP000178129"/>
    </source>
</evidence>
<protein>
    <submittedName>
        <fullName evidence="1">Uncharacterized protein</fullName>
    </submittedName>
</protein>
<dbReference type="AlphaFoldDB" id="A0A1E1KR43"/>
<name>A0A1E1KR43_9HELO</name>
<keyword evidence="2" id="KW-1185">Reference proteome</keyword>
<dbReference type="InParanoid" id="A0A1E1KR43"/>
<comment type="caution">
    <text evidence="1">The sequence shown here is derived from an EMBL/GenBank/DDBJ whole genome shotgun (WGS) entry which is preliminary data.</text>
</comment>
<dbReference type="Proteomes" id="UP000178129">
    <property type="component" value="Unassembled WGS sequence"/>
</dbReference>
<reference evidence="2" key="1">
    <citation type="submission" date="2016-03" db="EMBL/GenBank/DDBJ databases">
        <authorList>
            <person name="Ploux O."/>
        </authorList>
    </citation>
    <scope>NUCLEOTIDE SEQUENCE [LARGE SCALE GENOMIC DNA]</scope>
    <source>
        <strain evidence="2">UK7</strain>
    </source>
</reference>
<sequence>MTKPDDSIWQNNADFIRAAQFSGQPGVEGRKERSAEENTDKVIQNFRRIGPMKPRVNQNIDCNAVIHELAQDDLDGWWRIKHSLVCYDGVRRFLVIVDTLPSA</sequence>
<gene>
    <name evidence="1" type="ORF">RCO7_14606</name>
</gene>
<evidence type="ECO:0000313" key="1">
    <source>
        <dbReference type="EMBL" id="CZT00481.1"/>
    </source>
</evidence>
<dbReference type="EMBL" id="FJUW01000020">
    <property type="protein sequence ID" value="CZT00481.1"/>
    <property type="molecule type" value="Genomic_DNA"/>
</dbReference>